<comment type="caution">
    <text evidence="2">The sequence shown here is derived from an EMBL/GenBank/DDBJ whole genome shotgun (WGS) entry which is preliminary data.</text>
</comment>
<reference evidence="2 3" key="1">
    <citation type="submission" date="2016-04" db="EMBL/GenBank/DDBJ databases">
        <title>Genome analyses suggest a sexual origin of heterokaryosis in a supposedly ancient asexual fungus.</title>
        <authorList>
            <person name="Ropars J."/>
            <person name="Sedzielewska K."/>
            <person name="Noel J."/>
            <person name="Charron P."/>
            <person name="Farinelli L."/>
            <person name="Marton T."/>
            <person name="Kruger M."/>
            <person name="Pelin A."/>
            <person name="Brachmann A."/>
            <person name="Corradi N."/>
        </authorList>
    </citation>
    <scope>NUCLEOTIDE SEQUENCE [LARGE SCALE GENOMIC DNA]</scope>
    <source>
        <strain evidence="2 3">C2</strain>
    </source>
</reference>
<accession>A0A2N1M483</accession>
<dbReference type="Proteomes" id="UP000233469">
    <property type="component" value="Unassembled WGS sequence"/>
</dbReference>
<evidence type="ECO:0000313" key="3">
    <source>
        <dbReference type="Proteomes" id="UP000233469"/>
    </source>
</evidence>
<reference evidence="2 3" key="2">
    <citation type="submission" date="2017-10" db="EMBL/GenBank/DDBJ databases">
        <title>Extensive intraspecific genome diversity in a model arbuscular mycorrhizal fungus.</title>
        <authorList>
            <person name="Chen E.C.H."/>
            <person name="Morin E."/>
            <person name="Baudet D."/>
            <person name="Noel J."/>
            <person name="Ndikumana S."/>
            <person name="Charron P."/>
            <person name="St-Onge C."/>
            <person name="Giorgi J."/>
            <person name="Grigoriev I.V."/>
            <person name="Roux C."/>
            <person name="Martin F.M."/>
            <person name="Corradi N."/>
        </authorList>
    </citation>
    <scope>NUCLEOTIDE SEQUENCE [LARGE SCALE GENOMIC DNA]</scope>
    <source>
        <strain evidence="2 3">C2</strain>
    </source>
</reference>
<sequence length="62" mass="7163">MSYMYPGIAKLKKCFCQTTEFNNNLDLLTNNHAFEENQFEEADEDDESGARRKIKSNTPVNT</sequence>
<evidence type="ECO:0000256" key="1">
    <source>
        <dbReference type="SAM" id="MobiDB-lite"/>
    </source>
</evidence>
<feature type="region of interest" description="Disordered" evidence="1">
    <location>
        <begin position="39"/>
        <end position="62"/>
    </location>
</feature>
<dbReference type="VEuPathDB" id="FungiDB:FUN_024507"/>
<feature type="non-terminal residue" evidence="2">
    <location>
        <position position="62"/>
    </location>
</feature>
<evidence type="ECO:0000313" key="2">
    <source>
        <dbReference type="EMBL" id="PKK56390.1"/>
    </source>
</evidence>
<dbReference type="AlphaFoldDB" id="A0A2N1M483"/>
<organism evidence="2 3">
    <name type="scientific">Rhizophagus irregularis</name>
    <dbReference type="NCBI Taxonomy" id="588596"/>
    <lineage>
        <taxon>Eukaryota</taxon>
        <taxon>Fungi</taxon>
        <taxon>Fungi incertae sedis</taxon>
        <taxon>Mucoromycota</taxon>
        <taxon>Glomeromycotina</taxon>
        <taxon>Glomeromycetes</taxon>
        <taxon>Glomerales</taxon>
        <taxon>Glomeraceae</taxon>
        <taxon>Rhizophagus</taxon>
    </lineage>
</organism>
<gene>
    <name evidence="2" type="ORF">RhiirC2_764378</name>
</gene>
<proteinExistence type="predicted"/>
<protein>
    <submittedName>
        <fullName evidence="2">Uncharacterized protein</fullName>
    </submittedName>
</protein>
<dbReference type="EMBL" id="LLXL01005714">
    <property type="protein sequence ID" value="PKK56390.1"/>
    <property type="molecule type" value="Genomic_DNA"/>
</dbReference>
<name>A0A2N1M483_9GLOM</name>